<evidence type="ECO:0000313" key="2">
    <source>
        <dbReference type="EMBL" id="EMI54052.1"/>
    </source>
</evidence>
<dbReference type="RefSeq" id="WP_008683234.1">
    <property type="nucleotide sequence ID" value="NZ_ANOH01000306.1"/>
</dbReference>
<evidence type="ECO:0000256" key="1">
    <source>
        <dbReference type="SAM" id="MobiDB-lite"/>
    </source>
</evidence>
<keyword evidence="3" id="KW-1185">Reference proteome</keyword>
<dbReference type="Proteomes" id="UP000011885">
    <property type="component" value="Unassembled WGS sequence"/>
</dbReference>
<accession>M5TXV2</accession>
<feature type="region of interest" description="Disordered" evidence="1">
    <location>
        <begin position="1"/>
        <end position="22"/>
    </location>
</feature>
<evidence type="ECO:0000313" key="3">
    <source>
        <dbReference type="Proteomes" id="UP000011885"/>
    </source>
</evidence>
<gene>
    <name evidence="2" type="ORF">RSSM_04498</name>
</gene>
<sequence>MSYPVRTGIGGLNDGESSDSESTRYRLMKMSSYNGNSMLGQSGHWQMQRGNLDVID</sequence>
<comment type="caution">
    <text evidence="2">The sequence shown here is derived from an EMBL/GenBank/DDBJ whole genome shotgun (WGS) entry which is preliminary data.</text>
</comment>
<organism evidence="2 3">
    <name type="scientific">Rhodopirellula sallentina SM41</name>
    <dbReference type="NCBI Taxonomy" id="1263870"/>
    <lineage>
        <taxon>Bacteria</taxon>
        <taxon>Pseudomonadati</taxon>
        <taxon>Planctomycetota</taxon>
        <taxon>Planctomycetia</taxon>
        <taxon>Pirellulales</taxon>
        <taxon>Pirellulaceae</taxon>
        <taxon>Rhodopirellula</taxon>
    </lineage>
</organism>
<protein>
    <submittedName>
        <fullName evidence="2">Uncharacterized protein</fullName>
    </submittedName>
</protein>
<proteinExistence type="predicted"/>
<reference evidence="2 3" key="1">
    <citation type="journal article" date="2013" name="Mar. Genomics">
        <title>Expression of sulfatases in Rhodopirellula baltica and the diversity of sulfatases in the genus Rhodopirellula.</title>
        <authorList>
            <person name="Wegner C.E."/>
            <person name="Richter-Heitmann T."/>
            <person name="Klindworth A."/>
            <person name="Klockow C."/>
            <person name="Richter M."/>
            <person name="Achstetter T."/>
            <person name="Glockner F.O."/>
            <person name="Harder J."/>
        </authorList>
    </citation>
    <scope>NUCLEOTIDE SEQUENCE [LARGE SCALE GENOMIC DNA]</scope>
    <source>
        <strain evidence="2 3">SM41</strain>
    </source>
</reference>
<name>M5TXV2_9BACT</name>
<dbReference type="AlphaFoldDB" id="M5TXV2"/>
<dbReference type="PATRIC" id="fig|1263870.3.peg.4756"/>
<dbReference type="EMBL" id="ANOH01000306">
    <property type="protein sequence ID" value="EMI54052.1"/>
    <property type="molecule type" value="Genomic_DNA"/>
</dbReference>